<keyword evidence="2" id="KW-1185">Reference proteome</keyword>
<sequence>MAKSEGETELHSSDVEVENVMKKKGEGMAGRGHLFICPKSLIKFVGNLLSCDLEQESIVTCKF</sequence>
<organism evidence="1 2">
    <name type="scientific">Cucumis sativus</name>
    <name type="common">Cucumber</name>
    <dbReference type="NCBI Taxonomy" id="3659"/>
    <lineage>
        <taxon>Eukaryota</taxon>
        <taxon>Viridiplantae</taxon>
        <taxon>Streptophyta</taxon>
        <taxon>Embryophyta</taxon>
        <taxon>Tracheophyta</taxon>
        <taxon>Spermatophyta</taxon>
        <taxon>Magnoliopsida</taxon>
        <taxon>eudicotyledons</taxon>
        <taxon>Gunneridae</taxon>
        <taxon>Pentapetalae</taxon>
        <taxon>rosids</taxon>
        <taxon>fabids</taxon>
        <taxon>Cucurbitales</taxon>
        <taxon>Cucurbitaceae</taxon>
        <taxon>Benincaseae</taxon>
        <taxon>Cucumis</taxon>
    </lineage>
</organism>
<reference evidence="1 2" key="2">
    <citation type="journal article" date="2009" name="PLoS ONE">
        <title>An integrated genetic and cytogenetic map of the cucumber genome.</title>
        <authorList>
            <person name="Ren Y."/>
            <person name="Zhang Z."/>
            <person name="Liu J."/>
            <person name="Staub J.E."/>
            <person name="Han Y."/>
            <person name="Cheng Z."/>
            <person name="Li X."/>
            <person name="Lu J."/>
            <person name="Miao H."/>
            <person name="Kang H."/>
            <person name="Xie B."/>
            <person name="Gu X."/>
            <person name="Wang X."/>
            <person name="Du Y."/>
            <person name="Jin W."/>
            <person name="Huang S."/>
        </authorList>
    </citation>
    <scope>NUCLEOTIDE SEQUENCE [LARGE SCALE GENOMIC DNA]</scope>
    <source>
        <strain evidence="2">cv. 9930</strain>
    </source>
</reference>
<protein>
    <submittedName>
        <fullName evidence="1">Uncharacterized protein</fullName>
    </submittedName>
</protein>
<name>A0A0A0KVP8_CUCSA</name>
<dbReference type="EMBL" id="CM002925">
    <property type="protein sequence ID" value="KGN53690.1"/>
    <property type="molecule type" value="Genomic_DNA"/>
</dbReference>
<dbReference type="Proteomes" id="UP000029981">
    <property type="component" value="Chromosome 4"/>
</dbReference>
<reference evidence="1 2" key="3">
    <citation type="journal article" date="2010" name="BMC Genomics">
        <title>Transcriptome sequencing and comparative analysis of cucumber flowers with different sex types.</title>
        <authorList>
            <person name="Guo S."/>
            <person name="Zheng Y."/>
            <person name="Joung J.G."/>
            <person name="Liu S."/>
            <person name="Zhang Z."/>
            <person name="Crasta O.R."/>
            <person name="Sobral B.W."/>
            <person name="Xu Y."/>
            <person name="Huang S."/>
            <person name="Fei Z."/>
        </authorList>
    </citation>
    <scope>NUCLEOTIDE SEQUENCE [LARGE SCALE GENOMIC DNA]</scope>
    <source>
        <strain evidence="2">cv. 9930</strain>
    </source>
</reference>
<accession>A0A0A0KVP8</accession>
<reference evidence="1 2" key="1">
    <citation type="journal article" date="2009" name="Nat. Genet.">
        <title>The genome of the cucumber, Cucumis sativus L.</title>
        <authorList>
            <person name="Huang S."/>
            <person name="Li R."/>
            <person name="Zhang Z."/>
            <person name="Li L."/>
            <person name="Gu X."/>
            <person name="Fan W."/>
            <person name="Lucas W.J."/>
            <person name="Wang X."/>
            <person name="Xie B."/>
            <person name="Ni P."/>
            <person name="Ren Y."/>
            <person name="Zhu H."/>
            <person name="Li J."/>
            <person name="Lin K."/>
            <person name="Jin W."/>
            <person name="Fei Z."/>
            <person name="Li G."/>
            <person name="Staub J."/>
            <person name="Kilian A."/>
            <person name="van der Vossen E.A."/>
            <person name="Wu Y."/>
            <person name="Guo J."/>
            <person name="He J."/>
            <person name="Jia Z."/>
            <person name="Ren Y."/>
            <person name="Tian G."/>
            <person name="Lu Y."/>
            <person name="Ruan J."/>
            <person name="Qian W."/>
            <person name="Wang M."/>
            <person name="Huang Q."/>
            <person name="Li B."/>
            <person name="Xuan Z."/>
            <person name="Cao J."/>
            <person name="Asan"/>
            <person name="Wu Z."/>
            <person name="Zhang J."/>
            <person name="Cai Q."/>
            <person name="Bai Y."/>
            <person name="Zhao B."/>
            <person name="Han Y."/>
            <person name="Li Y."/>
            <person name="Li X."/>
            <person name="Wang S."/>
            <person name="Shi Q."/>
            <person name="Liu S."/>
            <person name="Cho W.K."/>
            <person name="Kim J.Y."/>
            <person name="Xu Y."/>
            <person name="Heller-Uszynska K."/>
            <person name="Miao H."/>
            <person name="Cheng Z."/>
            <person name="Zhang S."/>
            <person name="Wu J."/>
            <person name="Yang Y."/>
            <person name="Kang H."/>
            <person name="Li M."/>
            <person name="Liang H."/>
            <person name="Ren X."/>
            <person name="Shi Z."/>
            <person name="Wen M."/>
            <person name="Jian M."/>
            <person name="Yang H."/>
            <person name="Zhang G."/>
            <person name="Yang Z."/>
            <person name="Chen R."/>
            <person name="Liu S."/>
            <person name="Li J."/>
            <person name="Ma L."/>
            <person name="Liu H."/>
            <person name="Zhou Y."/>
            <person name="Zhao J."/>
            <person name="Fang X."/>
            <person name="Li G."/>
            <person name="Fang L."/>
            <person name="Li Y."/>
            <person name="Liu D."/>
            <person name="Zheng H."/>
            <person name="Zhang Y."/>
            <person name="Qin N."/>
            <person name="Li Z."/>
            <person name="Yang G."/>
            <person name="Yang S."/>
            <person name="Bolund L."/>
            <person name="Kristiansen K."/>
            <person name="Zheng H."/>
            <person name="Li S."/>
            <person name="Zhang X."/>
            <person name="Yang H."/>
            <person name="Wang J."/>
            <person name="Sun R."/>
            <person name="Zhang B."/>
            <person name="Jiang S."/>
            <person name="Wang J."/>
            <person name="Du Y."/>
            <person name="Li S."/>
        </authorList>
    </citation>
    <scope>NUCLEOTIDE SEQUENCE [LARGE SCALE GENOMIC DNA]</scope>
    <source>
        <strain evidence="2">cv. 9930</strain>
    </source>
</reference>
<proteinExistence type="predicted"/>
<reference evidence="1 2" key="4">
    <citation type="journal article" date="2011" name="BMC Genomics">
        <title>RNA-Seq improves annotation of protein-coding genes in the cucumber genome.</title>
        <authorList>
            <person name="Li Z."/>
            <person name="Zhang Z."/>
            <person name="Yan P."/>
            <person name="Huang S."/>
            <person name="Fei Z."/>
            <person name="Lin K."/>
        </authorList>
    </citation>
    <scope>NUCLEOTIDE SEQUENCE [LARGE SCALE GENOMIC DNA]</scope>
    <source>
        <strain evidence="2">cv. 9930</strain>
    </source>
</reference>
<evidence type="ECO:0000313" key="1">
    <source>
        <dbReference type="EMBL" id="KGN53690.1"/>
    </source>
</evidence>
<gene>
    <name evidence="1" type="ORF">Csa_4G105850</name>
</gene>
<dbReference type="AlphaFoldDB" id="A0A0A0KVP8"/>
<dbReference type="Gramene" id="KGN53690">
    <property type="protein sequence ID" value="KGN53690"/>
    <property type="gene ID" value="Csa_4G105850"/>
</dbReference>
<evidence type="ECO:0000313" key="2">
    <source>
        <dbReference type="Proteomes" id="UP000029981"/>
    </source>
</evidence>